<proteinExistence type="predicted"/>
<comment type="caution">
    <text evidence="3">The sequence shown here is derived from an EMBL/GenBank/DDBJ whole genome shotgun (WGS) entry which is preliminary data.</text>
</comment>
<gene>
    <name evidence="3" type="ORF">GQ26_0180020</name>
</gene>
<dbReference type="AlphaFoldDB" id="A0A093XMN8"/>
<feature type="transmembrane region" description="Helical" evidence="2">
    <location>
        <begin position="40"/>
        <end position="67"/>
    </location>
</feature>
<protein>
    <submittedName>
        <fullName evidence="3">Uncharacterized protein</fullName>
    </submittedName>
</protein>
<dbReference type="EMBL" id="JPOX01000018">
    <property type="protein sequence ID" value="KFX46478.1"/>
    <property type="molecule type" value="Genomic_DNA"/>
</dbReference>
<evidence type="ECO:0000256" key="1">
    <source>
        <dbReference type="SAM" id="MobiDB-lite"/>
    </source>
</evidence>
<feature type="region of interest" description="Disordered" evidence="1">
    <location>
        <begin position="74"/>
        <end position="113"/>
    </location>
</feature>
<accession>A0A093XMN8</accession>
<sequence length="153" mass="16225">METTSSLTPAGATATVTVTATATATPYFPPQAPSRNGPAVSYGFIALIILLGLLLLLSLGCLGHSFLVRRQARRRGEDPGPVFGSWWWQRNPPMDQTQEDGHQPQAVSGARVQGDGRGREFYNVAGEPAVGAADVRTEQDLKGGGEVGMARYA</sequence>
<evidence type="ECO:0000313" key="3">
    <source>
        <dbReference type="EMBL" id="KFX46478.1"/>
    </source>
</evidence>
<name>A0A093XMN8_TALMA</name>
<organism evidence="3">
    <name type="scientific">Talaromyces marneffei PM1</name>
    <dbReference type="NCBI Taxonomy" id="1077442"/>
    <lineage>
        <taxon>Eukaryota</taxon>
        <taxon>Fungi</taxon>
        <taxon>Dikarya</taxon>
        <taxon>Ascomycota</taxon>
        <taxon>Pezizomycotina</taxon>
        <taxon>Eurotiomycetes</taxon>
        <taxon>Eurotiomycetidae</taxon>
        <taxon>Eurotiales</taxon>
        <taxon>Trichocomaceae</taxon>
        <taxon>Talaromyces</taxon>
        <taxon>Talaromyces sect. Talaromyces</taxon>
    </lineage>
</organism>
<keyword evidence="2" id="KW-1133">Transmembrane helix</keyword>
<keyword evidence="2" id="KW-0472">Membrane</keyword>
<reference evidence="3" key="1">
    <citation type="journal article" date="2014" name="PLoS Genet.">
        <title>Signature Gene Expression Reveals Novel Clues to the Molecular Mechanisms of Dimorphic Transition in Penicillium marneffei.</title>
        <authorList>
            <person name="Yang E."/>
            <person name="Wang G."/>
            <person name="Cai J."/>
            <person name="Woo P.C."/>
            <person name="Lau S.K."/>
            <person name="Yuen K.-Y."/>
            <person name="Chow W.-N."/>
            <person name="Lin X."/>
        </authorList>
    </citation>
    <scope>NUCLEOTIDE SEQUENCE [LARGE SCALE GENOMIC DNA]</scope>
    <source>
        <strain evidence="3">PM1</strain>
    </source>
</reference>
<dbReference type="HOGENOM" id="CLU_1961062_0_0_1"/>
<keyword evidence="2" id="KW-0812">Transmembrane</keyword>
<evidence type="ECO:0000256" key="2">
    <source>
        <dbReference type="SAM" id="Phobius"/>
    </source>
</evidence>